<dbReference type="GO" id="GO:0017147">
    <property type="term" value="F:Wnt-protein binding"/>
    <property type="evidence" value="ECO:0007669"/>
    <property type="project" value="TreeGrafter"/>
</dbReference>
<dbReference type="InterPro" id="IPR049883">
    <property type="entry name" value="NOTCH1_EGF-like"/>
</dbReference>
<feature type="domain" description="EGF-like calcium-binding" evidence="4">
    <location>
        <begin position="113"/>
        <end position="154"/>
    </location>
</feature>
<keyword evidence="6" id="KW-1185">Reference proteome</keyword>
<dbReference type="PROSITE" id="PS01187">
    <property type="entry name" value="EGF_CA"/>
    <property type="match status" value="1"/>
</dbReference>
<dbReference type="GO" id="GO:0005509">
    <property type="term" value="F:calcium ion binding"/>
    <property type="evidence" value="ECO:0007669"/>
    <property type="project" value="InterPro"/>
</dbReference>
<evidence type="ECO:0000313" key="7">
    <source>
        <dbReference type="WBParaSite" id="ACOC_0000530601-mRNA-1"/>
    </source>
</evidence>
<dbReference type="WBParaSite" id="ACOC_0000530601-mRNA-1">
    <property type="protein sequence ID" value="ACOC_0000530601-mRNA-1"/>
    <property type="gene ID" value="ACOC_0000530601"/>
</dbReference>
<keyword evidence="3" id="KW-0472">Membrane</keyword>
<name>A0A0R3PKW6_ANGCS</name>
<dbReference type="SUPFAM" id="SSF63825">
    <property type="entry name" value="YWTD domain"/>
    <property type="match status" value="1"/>
</dbReference>
<protein>
    <submittedName>
        <fullName evidence="7">EGF_CA domain-containing protein</fullName>
    </submittedName>
</protein>
<dbReference type="PANTHER" id="PTHR46513">
    <property type="entry name" value="VITELLOGENIN RECEPTOR-LIKE PROTEIN-RELATED-RELATED"/>
    <property type="match status" value="1"/>
</dbReference>
<dbReference type="CDD" id="cd00054">
    <property type="entry name" value="EGF_CA"/>
    <property type="match status" value="1"/>
</dbReference>
<reference evidence="7" key="1">
    <citation type="submission" date="2017-02" db="UniProtKB">
        <authorList>
            <consortium name="WormBaseParasite"/>
        </authorList>
    </citation>
    <scope>IDENTIFICATION</scope>
</reference>
<dbReference type="GO" id="GO:0060070">
    <property type="term" value="P:canonical Wnt signaling pathway"/>
    <property type="evidence" value="ECO:0007669"/>
    <property type="project" value="TreeGrafter"/>
</dbReference>
<keyword evidence="3" id="KW-1133">Transmembrane helix</keyword>
<dbReference type="STRING" id="334426.A0A0R3PKW6"/>
<dbReference type="GO" id="GO:0042813">
    <property type="term" value="F:Wnt receptor activity"/>
    <property type="evidence" value="ECO:0007669"/>
    <property type="project" value="TreeGrafter"/>
</dbReference>
<evidence type="ECO:0000256" key="1">
    <source>
        <dbReference type="ARBA" id="ARBA00022536"/>
    </source>
</evidence>
<sequence>MCEESFLSLVREELVCLSQIESNVKPSSYDCLVIQTYVDCLLESEYKTCKEAVKVIPNILAGTNFLLSEMHPGHSTSTVKLTEWPLEQCDKHGHCKCRLDGFYYDVELKKCIDVDECSSFEPGCSQKCVNHPGTYECTCDPTFFHLSTDKKTCTRNDKDPMWLFFAHGQSIWNISLSGGSFELQKAGLQKTAVLDVDVLERRIYYADVGSNSIERLNLVGTGTYPETLQKYDVDGIEGIAVDWIGRNLYSVRRTDVLVQTLDGRYRRTLYQGVMRLPRAIAAHPQKGAFVPHHRHLRSRVLQISQQRCGCISASLIFYMIVGILAFLSTALIEVDGSQVAIVAICLFVVASLSRQCVLCQSVPHLLAGSMANNILKSQLVNNIIVILEHLKNIR</sequence>
<evidence type="ECO:0000313" key="5">
    <source>
        <dbReference type="EMBL" id="VDM56892.1"/>
    </source>
</evidence>
<dbReference type="Pfam" id="PF07645">
    <property type="entry name" value="EGF_CA"/>
    <property type="match status" value="1"/>
</dbReference>
<reference evidence="5 6" key="2">
    <citation type="submission" date="2018-11" db="EMBL/GenBank/DDBJ databases">
        <authorList>
            <consortium name="Pathogen Informatics"/>
        </authorList>
    </citation>
    <scope>NUCLEOTIDE SEQUENCE [LARGE SCALE GENOMIC DNA]</scope>
    <source>
        <strain evidence="5 6">Costa Rica</strain>
    </source>
</reference>
<keyword evidence="3" id="KW-0812">Transmembrane</keyword>
<proteinExistence type="predicted"/>
<dbReference type="InterPro" id="IPR001881">
    <property type="entry name" value="EGF-like_Ca-bd_dom"/>
</dbReference>
<dbReference type="EMBL" id="UYYA01003863">
    <property type="protein sequence ID" value="VDM56892.1"/>
    <property type="molecule type" value="Genomic_DNA"/>
</dbReference>
<dbReference type="PANTHER" id="PTHR46513:SF13">
    <property type="entry name" value="EGF-LIKE DOMAIN-CONTAINING PROTEIN"/>
    <property type="match status" value="1"/>
</dbReference>
<evidence type="ECO:0000259" key="4">
    <source>
        <dbReference type="SMART" id="SM00179"/>
    </source>
</evidence>
<dbReference type="SMART" id="SM00179">
    <property type="entry name" value="EGF_CA"/>
    <property type="match status" value="1"/>
</dbReference>
<dbReference type="Proteomes" id="UP000267027">
    <property type="component" value="Unassembled WGS sequence"/>
</dbReference>
<dbReference type="InterPro" id="IPR050778">
    <property type="entry name" value="Cueball_EGF_LRP_Nidogen"/>
</dbReference>
<dbReference type="GO" id="GO:0005886">
    <property type="term" value="C:plasma membrane"/>
    <property type="evidence" value="ECO:0007669"/>
    <property type="project" value="TreeGrafter"/>
</dbReference>
<organism evidence="7">
    <name type="scientific">Angiostrongylus costaricensis</name>
    <name type="common">Nematode worm</name>
    <dbReference type="NCBI Taxonomy" id="334426"/>
    <lineage>
        <taxon>Eukaryota</taxon>
        <taxon>Metazoa</taxon>
        <taxon>Ecdysozoa</taxon>
        <taxon>Nematoda</taxon>
        <taxon>Chromadorea</taxon>
        <taxon>Rhabditida</taxon>
        <taxon>Rhabditina</taxon>
        <taxon>Rhabditomorpha</taxon>
        <taxon>Strongyloidea</taxon>
        <taxon>Metastrongylidae</taxon>
        <taxon>Angiostrongylus</taxon>
    </lineage>
</organism>
<dbReference type="InterPro" id="IPR011042">
    <property type="entry name" value="6-blade_b-propeller_TolB-like"/>
</dbReference>
<dbReference type="InterPro" id="IPR018097">
    <property type="entry name" value="EGF_Ca-bd_CS"/>
</dbReference>
<dbReference type="Gene3D" id="2.10.25.10">
    <property type="entry name" value="Laminin"/>
    <property type="match status" value="1"/>
</dbReference>
<keyword evidence="2" id="KW-1015">Disulfide bond</keyword>
<dbReference type="OrthoDB" id="10066840at2759"/>
<feature type="transmembrane region" description="Helical" evidence="3">
    <location>
        <begin position="308"/>
        <end position="332"/>
    </location>
</feature>
<evidence type="ECO:0000256" key="2">
    <source>
        <dbReference type="ARBA" id="ARBA00023157"/>
    </source>
</evidence>
<dbReference type="SMART" id="SM00135">
    <property type="entry name" value="LY"/>
    <property type="match status" value="2"/>
</dbReference>
<evidence type="ECO:0000256" key="3">
    <source>
        <dbReference type="SAM" id="Phobius"/>
    </source>
</evidence>
<accession>A0A0R3PKW6</accession>
<dbReference type="Gene3D" id="2.120.10.30">
    <property type="entry name" value="TolB, C-terminal domain"/>
    <property type="match status" value="1"/>
</dbReference>
<evidence type="ECO:0000313" key="6">
    <source>
        <dbReference type="Proteomes" id="UP000267027"/>
    </source>
</evidence>
<gene>
    <name evidence="5" type="ORF">ACOC_LOCUS5307</name>
</gene>
<dbReference type="AlphaFoldDB" id="A0A0R3PKW6"/>
<dbReference type="SUPFAM" id="SSF57196">
    <property type="entry name" value="EGF/Laminin"/>
    <property type="match status" value="1"/>
</dbReference>
<keyword evidence="1" id="KW-0245">EGF-like domain</keyword>
<dbReference type="InterPro" id="IPR000033">
    <property type="entry name" value="LDLR_classB_rpt"/>
</dbReference>
<feature type="transmembrane region" description="Helical" evidence="3">
    <location>
        <begin position="338"/>
        <end position="357"/>
    </location>
</feature>